<dbReference type="InterPro" id="IPR045886">
    <property type="entry name" value="ThiF/MoeB/HesA"/>
</dbReference>
<proteinExistence type="predicted"/>
<dbReference type="SUPFAM" id="SSF69572">
    <property type="entry name" value="Activating enzymes of the ubiquitin-like proteins"/>
    <property type="match status" value="1"/>
</dbReference>
<dbReference type="RefSeq" id="WP_345209927.1">
    <property type="nucleotide sequence ID" value="NZ_BAABFT010000002.1"/>
</dbReference>
<dbReference type="Pfam" id="PF00899">
    <property type="entry name" value="ThiF"/>
    <property type="match status" value="1"/>
</dbReference>
<comment type="caution">
    <text evidence="2">The sequence shown here is derived from an EMBL/GenBank/DDBJ whole genome shotgun (WGS) entry which is preliminary data.</text>
</comment>
<dbReference type="PANTHER" id="PTHR43267:SF3">
    <property type="entry name" value="THIF PROTEIN"/>
    <property type="match status" value="1"/>
</dbReference>
<dbReference type="CDD" id="cd01483">
    <property type="entry name" value="E1_enzyme_family"/>
    <property type="match status" value="1"/>
</dbReference>
<dbReference type="Proteomes" id="UP001500582">
    <property type="component" value="Unassembled WGS sequence"/>
</dbReference>
<evidence type="ECO:0000259" key="1">
    <source>
        <dbReference type="Pfam" id="PF00899"/>
    </source>
</evidence>
<protein>
    <recommendedName>
        <fullName evidence="1">THIF-type NAD/FAD binding fold domain-containing protein</fullName>
    </recommendedName>
</protein>
<keyword evidence="3" id="KW-1185">Reference proteome</keyword>
<dbReference type="InterPro" id="IPR035985">
    <property type="entry name" value="Ubiquitin-activating_enz"/>
</dbReference>
<feature type="domain" description="THIF-type NAD/FAD binding fold" evidence="1">
    <location>
        <begin position="115"/>
        <end position="253"/>
    </location>
</feature>
<dbReference type="EMBL" id="BAABFT010000002">
    <property type="protein sequence ID" value="GAA4314147.1"/>
    <property type="molecule type" value="Genomic_DNA"/>
</dbReference>
<dbReference type="InterPro" id="IPR000594">
    <property type="entry name" value="ThiF_NAD_FAD-bd"/>
</dbReference>
<organism evidence="2 3">
    <name type="scientific">Mucilaginibacter gynuensis</name>
    <dbReference type="NCBI Taxonomy" id="1302236"/>
    <lineage>
        <taxon>Bacteria</taxon>
        <taxon>Pseudomonadati</taxon>
        <taxon>Bacteroidota</taxon>
        <taxon>Sphingobacteriia</taxon>
        <taxon>Sphingobacteriales</taxon>
        <taxon>Sphingobacteriaceae</taxon>
        <taxon>Mucilaginibacter</taxon>
    </lineage>
</organism>
<name>A0ABP8FZD8_9SPHI</name>
<sequence length="369" mass="42075">MNNIPDFLKAFKDTKNDYQPLIFRLGNPLDKKNFDLLFENQSVYFVCDEIYGQLQELVKSKNPSLMISDEEYPALIDQHLSGKDISEYGVWVYYPWSRRLVHLLDEDEFIEVRTNRNRNKITSEEQHILKTKKIGIVGLSVGQSIALTIAMERTCGELRLADFDTAELSNLNRIRTGTHHLGVNKTVIAAREILELDPFLKVKIFSDGLQEDNMDDFFLGGGKLDLFVEVCDGLDIKIISRYKARDLQIPVIMDTNDRGMLDIERFDLEPNRAVLHGLADGLDPESIKNLSNQEKIPYVLKIVGAETMSARLKSSMLEIRKTINTWPQLASSVTLGGAATTDVSRRILLNQFHDSGRYYIDLDEIISDQ</sequence>
<dbReference type="PANTHER" id="PTHR43267">
    <property type="entry name" value="TRNA THREONYLCARBAMOYLADENOSINE DEHYDRATASE"/>
    <property type="match status" value="1"/>
</dbReference>
<reference evidence="3" key="1">
    <citation type="journal article" date="2019" name="Int. J. Syst. Evol. Microbiol.">
        <title>The Global Catalogue of Microorganisms (GCM) 10K type strain sequencing project: providing services to taxonomists for standard genome sequencing and annotation.</title>
        <authorList>
            <consortium name="The Broad Institute Genomics Platform"/>
            <consortium name="The Broad Institute Genome Sequencing Center for Infectious Disease"/>
            <person name="Wu L."/>
            <person name="Ma J."/>
        </authorList>
    </citation>
    <scope>NUCLEOTIDE SEQUENCE [LARGE SCALE GENOMIC DNA]</scope>
    <source>
        <strain evidence="3">JCM 17705</strain>
    </source>
</reference>
<evidence type="ECO:0000313" key="3">
    <source>
        <dbReference type="Proteomes" id="UP001500582"/>
    </source>
</evidence>
<evidence type="ECO:0000313" key="2">
    <source>
        <dbReference type="EMBL" id="GAA4314147.1"/>
    </source>
</evidence>
<accession>A0ABP8FZD8</accession>
<gene>
    <name evidence="2" type="ORF">GCM10023149_10200</name>
</gene>
<dbReference type="NCBIfam" id="NF005901">
    <property type="entry name" value="PRK07877.1"/>
    <property type="match status" value="1"/>
</dbReference>
<dbReference type="Gene3D" id="3.40.50.720">
    <property type="entry name" value="NAD(P)-binding Rossmann-like Domain"/>
    <property type="match status" value="1"/>
</dbReference>